<name>A0ACC3CVT6_9PEZI</name>
<protein>
    <submittedName>
        <fullName evidence="1">Uncharacterized protein</fullName>
    </submittedName>
</protein>
<dbReference type="Proteomes" id="UP001186974">
    <property type="component" value="Unassembled WGS sequence"/>
</dbReference>
<reference evidence="1" key="1">
    <citation type="submission" date="2024-09" db="EMBL/GenBank/DDBJ databases">
        <title>Black Yeasts Isolated from many extreme environments.</title>
        <authorList>
            <person name="Coleine C."/>
            <person name="Stajich J.E."/>
            <person name="Selbmann L."/>
        </authorList>
    </citation>
    <scope>NUCLEOTIDE SEQUENCE</scope>
    <source>
        <strain evidence="1">CCFEE 5737</strain>
    </source>
</reference>
<accession>A0ACC3CVT6</accession>
<gene>
    <name evidence="1" type="ORF">LTS18_014053</name>
</gene>
<keyword evidence="2" id="KW-1185">Reference proteome</keyword>
<sequence>MARPLPAAFMSTGLISKRNRNMDSPSVGEPGGYAMPDTPSKRVSFPPMTNAPFLPSAVKPSNNPKHEFGTPSTPFSSHAAVKVSPESFGKGVSIFGTRLGKNELARRSSFISIDGDENLNSPSGQAESQSSNDEMPPTPTKPNGVRSKENSLRSSLFGRRTSLGPDTFVPPAKGDSPVSKHVRKTTPIHQIAPLEKTSPHTPQESFAPPDPSGLSISAHHNRPEFVSFSTSTRSNAAFPPATPTAPRDGFSFGNAPPLVGVTRNDVDTSLTARFHTVHQLGVGEFSQVFKVENPISSVSTSAVGSVWAVKKAKKPFIGAKDRERKRREVRVLEALRGHDHIIGFTD</sequence>
<dbReference type="EMBL" id="JAWDJW010010771">
    <property type="protein sequence ID" value="KAK3045315.1"/>
    <property type="molecule type" value="Genomic_DNA"/>
</dbReference>
<organism evidence="1 2">
    <name type="scientific">Coniosporium uncinatum</name>
    <dbReference type="NCBI Taxonomy" id="93489"/>
    <lineage>
        <taxon>Eukaryota</taxon>
        <taxon>Fungi</taxon>
        <taxon>Dikarya</taxon>
        <taxon>Ascomycota</taxon>
        <taxon>Pezizomycotina</taxon>
        <taxon>Dothideomycetes</taxon>
        <taxon>Dothideomycetes incertae sedis</taxon>
        <taxon>Coniosporium</taxon>
    </lineage>
</organism>
<feature type="non-terminal residue" evidence="1">
    <location>
        <position position="346"/>
    </location>
</feature>
<proteinExistence type="predicted"/>
<evidence type="ECO:0000313" key="1">
    <source>
        <dbReference type="EMBL" id="KAK3045315.1"/>
    </source>
</evidence>
<comment type="caution">
    <text evidence="1">The sequence shown here is derived from an EMBL/GenBank/DDBJ whole genome shotgun (WGS) entry which is preliminary data.</text>
</comment>
<evidence type="ECO:0000313" key="2">
    <source>
        <dbReference type="Proteomes" id="UP001186974"/>
    </source>
</evidence>